<dbReference type="InterPro" id="IPR000210">
    <property type="entry name" value="BTB/POZ_dom"/>
</dbReference>
<dbReference type="Gene3D" id="1.25.40.20">
    <property type="entry name" value="Ankyrin repeat-containing domain"/>
    <property type="match status" value="1"/>
</dbReference>
<proteinExistence type="predicted"/>
<evidence type="ECO:0000259" key="2">
    <source>
        <dbReference type="PROSITE" id="PS50097"/>
    </source>
</evidence>
<dbReference type="InterPro" id="IPR002110">
    <property type="entry name" value="Ankyrin_rpt"/>
</dbReference>
<dbReference type="EMBL" id="JAPDFW010000078">
    <property type="protein sequence ID" value="KAJ5072989.1"/>
    <property type="molecule type" value="Genomic_DNA"/>
</dbReference>
<dbReference type="Gene3D" id="3.30.710.10">
    <property type="entry name" value="Potassium Channel Kv1.1, Chain A"/>
    <property type="match status" value="2"/>
</dbReference>
<feature type="repeat" description="ANK" evidence="1">
    <location>
        <begin position="32"/>
        <end position="65"/>
    </location>
</feature>
<dbReference type="InterPro" id="IPR036770">
    <property type="entry name" value="Ankyrin_rpt-contain_sf"/>
</dbReference>
<evidence type="ECO:0000256" key="1">
    <source>
        <dbReference type="PROSITE-ProRule" id="PRU00023"/>
    </source>
</evidence>
<reference evidence="3" key="1">
    <citation type="submission" date="2022-10" db="EMBL/GenBank/DDBJ databases">
        <title>Novel sulphate-reducing endosymbionts in the free-living metamonad Anaeramoeba.</title>
        <authorList>
            <person name="Jerlstrom-Hultqvist J."/>
            <person name="Cepicka I."/>
            <person name="Gallot-Lavallee L."/>
            <person name="Salas-Leiva D."/>
            <person name="Curtis B.A."/>
            <person name="Zahonova K."/>
            <person name="Pipaliya S."/>
            <person name="Dacks J."/>
            <person name="Roger A.J."/>
        </authorList>
    </citation>
    <scope>NUCLEOTIDE SEQUENCE</scope>
    <source>
        <strain evidence="3">BMAN</strain>
    </source>
</reference>
<dbReference type="SUPFAM" id="SSF48403">
    <property type="entry name" value="Ankyrin repeat"/>
    <property type="match status" value="1"/>
</dbReference>
<dbReference type="Pfam" id="PF00651">
    <property type="entry name" value="BTB"/>
    <property type="match status" value="1"/>
</dbReference>
<protein>
    <submittedName>
        <fullName evidence="3">Pep-cterm sorting domain-containing protein</fullName>
    </submittedName>
</protein>
<sequence length="330" mass="37750">MSIDKAFVTGLKKADEEIVKAFCESGAVNFVDNNTPLHYAVINKAGPDIVGLLISYGANVNAQNLDTPLHYACWIRAGSVVIKSLLFSGADITLKNNETPVEAAIDGETKDMMKLFSLLIQDMIILYESGEMIDLTIQCKGGTVEAHKLVIEMRGKNCFTLNEFLEFCMEYSQEEVKQLLRFLYTGIHSFSTKILTEFQQKLKFTKIGKKSLHQDFLRLYNDEETKDFSIIVGDYQIKTHKLILFARSEIYRAMFSFVNDPSPFVHDYSGKSKEAVSAFIRFLYTDSLEKDLSLQVVDELEDAADYYQLRSNVLFQHQLRKLREKFDQEK</sequence>
<dbReference type="SUPFAM" id="SSF54695">
    <property type="entry name" value="POZ domain"/>
    <property type="match status" value="2"/>
</dbReference>
<dbReference type="PROSITE" id="PS50097">
    <property type="entry name" value="BTB"/>
    <property type="match status" value="1"/>
</dbReference>
<dbReference type="Pfam" id="PF00023">
    <property type="entry name" value="Ank"/>
    <property type="match status" value="2"/>
</dbReference>
<dbReference type="PROSITE" id="PS50297">
    <property type="entry name" value="ANK_REP_REGION"/>
    <property type="match status" value="2"/>
</dbReference>
<dbReference type="AlphaFoldDB" id="A0A9Q0RBR6"/>
<dbReference type="OrthoDB" id="6359816at2759"/>
<evidence type="ECO:0000313" key="4">
    <source>
        <dbReference type="Proteomes" id="UP001149090"/>
    </source>
</evidence>
<dbReference type="SMART" id="SM00225">
    <property type="entry name" value="BTB"/>
    <property type="match status" value="1"/>
</dbReference>
<feature type="repeat" description="ANK" evidence="1">
    <location>
        <begin position="64"/>
        <end position="97"/>
    </location>
</feature>
<dbReference type="PROSITE" id="PS50088">
    <property type="entry name" value="ANK_REPEAT"/>
    <property type="match status" value="2"/>
</dbReference>
<comment type="caution">
    <text evidence="3">The sequence shown here is derived from an EMBL/GenBank/DDBJ whole genome shotgun (WGS) entry which is preliminary data.</text>
</comment>
<dbReference type="Proteomes" id="UP001149090">
    <property type="component" value="Unassembled WGS sequence"/>
</dbReference>
<name>A0A9Q0RBR6_ANAIG</name>
<dbReference type="InterPro" id="IPR011333">
    <property type="entry name" value="SKP1/BTB/POZ_sf"/>
</dbReference>
<gene>
    <name evidence="3" type="ORF">M0811_09203</name>
</gene>
<dbReference type="PANTHER" id="PTHR24410:SF23">
    <property type="entry name" value="BTB DOMAIN-CONTAINING PROTEIN-RELATED"/>
    <property type="match status" value="1"/>
</dbReference>
<organism evidence="3 4">
    <name type="scientific">Anaeramoeba ignava</name>
    <name type="common">Anaerobic marine amoeba</name>
    <dbReference type="NCBI Taxonomy" id="1746090"/>
    <lineage>
        <taxon>Eukaryota</taxon>
        <taxon>Metamonada</taxon>
        <taxon>Anaeramoebidae</taxon>
        <taxon>Anaeramoeba</taxon>
    </lineage>
</organism>
<dbReference type="PANTHER" id="PTHR24410">
    <property type="entry name" value="HL07962P-RELATED"/>
    <property type="match status" value="1"/>
</dbReference>
<accession>A0A9Q0RBR6</accession>
<keyword evidence="1" id="KW-0040">ANK repeat</keyword>
<keyword evidence="4" id="KW-1185">Reference proteome</keyword>
<dbReference type="InterPro" id="IPR051481">
    <property type="entry name" value="BTB-POZ/Galectin-3-binding"/>
</dbReference>
<feature type="domain" description="BTB" evidence="2">
    <location>
        <begin position="226"/>
        <end position="292"/>
    </location>
</feature>
<evidence type="ECO:0000313" key="3">
    <source>
        <dbReference type="EMBL" id="KAJ5072989.1"/>
    </source>
</evidence>
<dbReference type="SMART" id="SM00248">
    <property type="entry name" value="ANK"/>
    <property type="match status" value="2"/>
</dbReference>
<dbReference type="CDD" id="cd18186">
    <property type="entry name" value="BTB_POZ_ZBTB_KLHL-like"/>
    <property type="match status" value="1"/>
</dbReference>